<evidence type="ECO:0000256" key="3">
    <source>
        <dbReference type="SAM" id="MobiDB-lite"/>
    </source>
</evidence>
<keyword evidence="4" id="KW-0472">Membrane</keyword>
<protein>
    <submittedName>
        <fullName evidence="6">Membrane fusion protein, Cu(I)/Ag(I) efflux system</fullName>
    </submittedName>
</protein>
<reference evidence="6 7" key="1">
    <citation type="submission" date="2015-11" db="EMBL/GenBank/DDBJ databases">
        <authorList>
            <person name="Varghese N."/>
        </authorList>
    </citation>
    <scope>NUCLEOTIDE SEQUENCE [LARGE SCALE GENOMIC DNA]</scope>
    <source>
        <strain evidence="6 7">JGI-24</strain>
    </source>
</reference>
<dbReference type="InterPro" id="IPR058790">
    <property type="entry name" value="BSH_CusB"/>
</dbReference>
<dbReference type="FunFam" id="2.40.30.170:FF:000010">
    <property type="entry name" value="Efflux RND transporter periplasmic adaptor subunit"/>
    <property type="match status" value="1"/>
</dbReference>
<dbReference type="InterPro" id="IPR007029">
    <property type="entry name" value="YHS_dom"/>
</dbReference>
<comment type="similarity">
    <text evidence="1">Belongs to the membrane fusion protein (MFP) (TC 8.A.1) family.</text>
</comment>
<dbReference type="SMART" id="SM00746">
    <property type="entry name" value="TRASH"/>
    <property type="match status" value="1"/>
</dbReference>
<evidence type="ECO:0000256" key="1">
    <source>
        <dbReference type="ARBA" id="ARBA00009477"/>
    </source>
</evidence>
<evidence type="ECO:0000313" key="7">
    <source>
        <dbReference type="Proteomes" id="UP000243065"/>
    </source>
</evidence>
<feature type="region of interest" description="Disordered" evidence="3">
    <location>
        <begin position="449"/>
        <end position="486"/>
    </location>
</feature>
<keyword evidence="2" id="KW-0813">Transport</keyword>
<keyword evidence="4" id="KW-0812">Transmembrane</keyword>
<dbReference type="Gene3D" id="2.40.420.20">
    <property type="match status" value="1"/>
</dbReference>
<dbReference type="SUPFAM" id="SSF47240">
    <property type="entry name" value="Ferritin-like"/>
    <property type="match status" value="1"/>
</dbReference>
<accession>A0A656D3Q6</accession>
<dbReference type="Pfam" id="PF19335">
    <property type="entry name" value="HMBD"/>
    <property type="match status" value="1"/>
</dbReference>
<evidence type="ECO:0000256" key="2">
    <source>
        <dbReference type="ARBA" id="ARBA00022448"/>
    </source>
</evidence>
<dbReference type="Gene3D" id="1.10.620.20">
    <property type="entry name" value="Ribonucleotide Reductase, subunit A"/>
    <property type="match status" value="1"/>
</dbReference>
<dbReference type="SUPFAM" id="SSF111369">
    <property type="entry name" value="HlyD-like secretion proteins"/>
    <property type="match status" value="1"/>
</dbReference>
<dbReference type="InterPro" id="IPR006143">
    <property type="entry name" value="RND_pump_MFP"/>
</dbReference>
<organism evidence="6 7">
    <name type="scientific">Kryptobacter tengchongensis</name>
    <dbReference type="NCBI Taxonomy" id="1643429"/>
    <lineage>
        <taxon>Bacteria</taxon>
        <taxon>Pseudomonadati</taxon>
        <taxon>Candidatus Kryptoniota</taxon>
        <taxon>Candidatus Kryptobacter</taxon>
    </lineage>
</organism>
<dbReference type="InterPro" id="IPR012348">
    <property type="entry name" value="RNR-like"/>
</dbReference>
<dbReference type="Pfam" id="PF25954">
    <property type="entry name" value="Beta-barrel_RND_2"/>
    <property type="match status" value="1"/>
</dbReference>
<dbReference type="EMBL" id="CZVU01000013">
    <property type="protein sequence ID" value="CUS98589.1"/>
    <property type="molecule type" value="Genomic_DNA"/>
</dbReference>
<dbReference type="AlphaFoldDB" id="A0A656D3Q6"/>
<evidence type="ECO:0000256" key="4">
    <source>
        <dbReference type="SAM" id="Phobius"/>
    </source>
</evidence>
<dbReference type="InterPro" id="IPR058792">
    <property type="entry name" value="Beta-barrel_RND_2"/>
</dbReference>
<dbReference type="InterPro" id="IPR051909">
    <property type="entry name" value="MFP_Cation_Efflux"/>
</dbReference>
<feature type="domain" description="TRASH" evidence="5">
    <location>
        <begin position="493"/>
        <end position="530"/>
    </location>
</feature>
<dbReference type="Proteomes" id="UP000243065">
    <property type="component" value="Unassembled WGS sequence"/>
</dbReference>
<keyword evidence="7" id="KW-1185">Reference proteome</keyword>
<feature type="transmembrane region" description="Helical" evidence="4">
    <location>
        <begin position="7"/>
        <end position="31"/>
    </location>
</feature>
<dbReference type="RefSeq" id="WP_072149936.1">
    <property type="nucleotide sequence ID" value="NZ_CZVU01000013.1"/>
</dbReference>
<dbReference type="GO" id="GO:0030288">
    <property type="term" value="C:outer membrane-bounded periplasmic space"/>
    <property type="evidence" value="ECO:0007669"/>
    <property type="project" value="TreeGrafter"/>
</dbReference>
<dbReference type="Pfam" id="PF25919">
    <property type="entry name" value="BSH_CusB"/>
    <property type="match status" value="1"/>
</dbReference>
<dbReference type="GO" id="GO:0015679">
    <property type="term" value="P:plasma membrane copper ion transport"/>
    <property type="evidence" value="ECO:0007669"/>
    <property type="project" value="TreeGrafter"/>
</dbReference>
<sequence length="537" mass="61252">MNKKTIILVMLISFVSLSVGYFVALVFHPYLKNQSDISHVSVKTERKILYFKDPMHPWITSDKPGKAPDCGMDLVPVYEGEEGMEEGVIRIDPTIVQNIGVKIEPIKRMKLTKTIRTVGKVDYDETKIAVVTTKISGWIEKLYVDYTGKFVRKGEPLFEVYSPELVTAQEEYLRAINYKESVSGSKDPYIIDGANQLVESSRKRLLYWDITEEQIKELENTKQVRKTLVFYSPVDGVVIERNVFLGTKVAQGMNLMKIVDLSTVWIYADVYEYELPWVKVGEEAEVELSYIPGKILKGKIVYIYPFLQPETRTVKVRLEFENPGYLLKPDMYVNVNIKSKVAIDALVVPEQSVIRTGKRDVVVVALGGGRFKSVDVKLGVLADGYYQVLEGLHENQNIVTSSHFLIDSESNLKTALAGLTQQYDGSMVSETKGYKQKSGNKTADEEIKLKEHKGHEMKHESSKESGKSSEGEKSEGHKDHEDYGKKTINKVVDPVCGMEIEPKEELSYVYNGKRYYFCMRSDMEKFKKNPERYLKRQ</sequence>
<dbReference type="GO" id="GO:0022857">
    <property type="term" value="F:transmembrane transporter activity"/>
    <property type="evidence" value="ECO:0007669"/>
    <property type="project" value="InterPro"/>
</dbReference>
<dbReference type="InterPro" id="IPR009078">
    <property type="entry name" value="Ferritin-like_SF"/>
</dbReference>
<keyword evidence="4" id="KW-1133">Transmembrane helix</keyword>
<dbReference type="OrthoDB" id="9765657at2"/>
<dbReference type="GO" id="GO:0016491">
    <property type="term" value="F:oxidoreductase activity"/>
    <property type="evidence" value="ECO:0007669"/>
    <property type="project" value="InterPro"/>
</dbReference>
<dbReference type="Gene3D" id="2.40.50.100">
    <property type="match status" value="1"/>
</dbReference>
<dbReference type="GO" id="GO:0046914">
    <property type="term" value="F:transition metal ion binding"/>
    <property type="evidence" value="ECO:0007669"/>
    <property type="project" value="TreeGrafter"/>
</dbReference>
<dbReference type="InterPro" id="IPR011017">
    <property type="entry name" value="TRASH_dom"/>
</dbReference>
<dbReference type="PANTHER" id="PTHR30097">
    <property type="entry name" value="CATION EFFLUX SYSTEM PROTEIN CUSB"/>
    <property type="match status" value="1"/>
</dbReference>
<dbReference type="InterPro" id="IPR045800">
    <property type="entry name" value="HMBD"/>
</dbReference>
<dbReference type="GO" id="GO:0060003">
    <property type="term" value="P:copper ion export"/>
    <property type="evidence" value="ECO:0007669"/>
    <property type="project" value="TreeGrafter"/>
</dbReference>
<dbReference type="PANTHER" id="PTHR30097:SF15">
    <property type="entry name" value="CATION EFFLUX SYSTEM PROTEIN CUSB"/>
    <property type="match status" value="1"/>
</dbReference>
<feature type="compositionally biased region" description="Basic and acidic residues" evidence="3">
    <location>
        <begin position="449"/>
        <end position="485"/>
    </location>
</feature>
<evidence type="ECO:0000259" key="5">
    <source>
        <dbReference type="SMART" id="SM00746"/>
    </source>
</evidence>
<dbReference type="GO" id="GO:0016020">
    <property type="term" value="C:membrane"/>
    <property type="evidence" value="ECO:0007669"/>
    <property type="project" value="InterPro"/>
</dbReference>
<dbReference type="Gene3D" id="2.40.30.170">
    <property type="match status" value="1"/>
</dbReference>
<dbReference type="NCBIfam" id="TIGR01730">
    <property type="entry name" value="RND_mfp"/>
    <property type="match status" value="1"/>
</dbReference>
<proteinExistence type="inferred from homology"/>
<evidence type="ECO:0000313" key="6">
    <source>
        <dbReference type="EMBL" id="CUS98589.1"/>
    </source>
</evidence>
<dbReference type="Pfam" id="PF04945">
    <property type="entry name" value="YHS"/>
    <property type="match status" value="1"/>
</dbReference>
<name>A0A656D3Q6_KRYT1</name>
<gene>
    <name evidence="6" type="ORF">JGI24_00470</name>
</gene>